<accession>A0A7Y9C7C1</accession>
<name>A0A7Y9C7C1_9FLAO</name>
<dbReference type="Proteomes" id="UP000535020">
    <property type="component" value="Unassembled WGS sequence"/>
</dbReference>
<dbReference type="AlphaFoldDB" id="A0A7Y9C7C1"/>
<keyword evidence="2" id="KW-1185">Reference proteome</keyword>
<protein>
    <submittedName>
        <fullName evidence="1">Uncharacterized protein</fullName>
    </submittedName>
</protein>
<organism evidence="1 2">
    <name type="scientific">Flavobacterium agri</name>
    <dbReference type="NCBI Taxonomy" id="2743471"/>
    <lineage>
        <taxon>Bacteria</taxon>
        <taxon>Pseudomonadati</taxon>
        <taxon>Bacteroidota</taxon>
        <taxon>Flavobacteriia</taxon>
        <taxon>Flavobacteriales</taxon>
        <taxon>Flavobacteriaceae</taxon>
        <taxon>Flavobacterium</taxon>
    </lineage>
</organism>
<dbReference type="EMBL" id="JACBJI010000007">
    <property type="protein sequence ID" value="NYA72229.1"/>
    <property type="molecule type" value="Genomic_DNA"/>
</dbReference>
<gene>
    <name evidence="1" type="ORF">HZF10_14970</name>
</gene>
<comment type="caution">
    <text evidence="1">The sequence shown here is derived from an EMBL/GenBank/DDBJ whole genome shotgun (WGS) entry which is preliminary data.</text>
</comment>
<dbReference type="RefSeq" id="WP_176007035.1">
    <property type="nucleotide sequence ID" value="NZ_JABWMI010000018.1"/>
</dbReference>
<sequence>MDTIRSGVKEEEVEIDSCTNENYRSILREIPDRSTNAYELTITSKNHKLQLNTFLDVRPKMSRITYCNDLCTVVGFACGGPCYSRVFVFTDKNRPQEQYEYAVQAKNSINFISHIEDEDFEHLIIRNLSNSKTMTVDVPDMNLWVYGQPDSIIVKKQILMLYYQAKNQKQVSKRVSLKPIL</sequence>
<proteinExistence type="predicted"/>
<reference evidence="1 2" key="1">
    <citation type="submission" date="2020-07" db="EMBL/GenBank/DDBJ databases">
        <authorList>
            <person name="Sun Q."/>
        </authorList>
    </citation>
    <scope>NUCLEOTIDE SEQUENCE [LARGE SCALE GENOMIC DNA]</scope>
    <source>
        <strain evidence="1 2">MAH-1</strain>
    </source>
</reference>
<evidence type="ECO:0000313" key="1">
    <source>
        <dbReference type="EMBL" id="NYA72229.1"/>
    </source>
</evidence>
<evidence type="ECO:0000313" key="2">
    <source>
        <dbReference type="Proteomes" id="UP000535020"/>
    </source>
</evidence>